<proteinExistence type="predicted"/>
<sequence>MRGGARGNGYGYDVFSIAALIPSPPILVPELCGAGTSAIPGHDGDPRAELRAAVLGVAHELAAATDRWTVVGVGAADQVFGPEVVGTFRGFGADVRVALSGSAAAEPDPWLPLPVLIAGWLRGQVAPAVSAEVRLVAADTPVDSCVEFGAKLRAETDNSMVRHGVLVVADGAATLSLKAPGYLDERAAPVQDELDRALSAGDLTALRALDPALCAELVLSGRAAYQVLAGLFSSDPVVETRYCAAPFGVGYHVSRWQPSGAEAA</sequence>
<gene>
    <name evidence="1" type="ORF">O3I_029950</name>
</gene>
<protein>
    <submittedName>
        <fullName evidence="1">Uncharacterized protein</fullName>
    </submittedName>
</protein>
<name>K0F379_NOCB7</name>
<dbReference type="STRING" id="1133849.O3I_029950"/>
<dbReference type="AlphaFoldDB" id="K0F379"/>
<reference evidence="1 2" key="1">
    <citation type="journal article" date="2012" name="J. Bacteriol.">
        <title>Complete genome sequence of Nocardia brasiliensis HUJEG-1.</title>
        <authorList>
            <person name="Vera-Cabrera L."/>
            <person name="Ortiz-Lopez R."/>
            <person name="Elizondo-Gonzalez R."/>
            <person name="Perez-Maya A.A."/>
            <person name="Ocampo-Candiani J."/>
        </authorList>
    </citation>
    <scope>NUCLEOTIDE SEQUENCE [LARGE SCALE GENOMIC DNA]</scope>
    <source>
        <strain evidence="2">ATCC 700358</strain>
    </source>
</reference>
<dbReference type="EMBL" id="CP003876">
    <property type="protein sequence ID" value="AFU03939.1"/>
    <property type="molecule type" value="Genomic_DNA"/>
</dbReference>
<organism evidence="1 2">
    <name type="scientific">Nocardia brasiliensis (strain ATCC 700358 / HUJEG-1)</name>
    <dbReference type="NCBI Taxonomy" id="1133849"/>
    <lineage>
        <taxon>Bacteria</taxon>
        <taxon>Bacillati</taxon>
        <taxon>Actinomycetota</taxon>
        <taxon>Actinomycetes</taxon>
        <taxon>Mycobacteriales</taxon>
        <taxon>Nocardiaceae</taxon>
        <taxon>Nocardia</taxon>
    </lineage>
</organism>
<evidence type="ECO:0000313" key="2">
    <source>
        <dbReference type="Proteomes" id="UP000006304"/>
    </source>
</evidence>
<dbReference type="Proteomes" id="UP000006304">
    <property type="component" value="Chromosome"/>
</dbReference>
<evidence type="ECO:0000313" key="1">
    <source>
        <dbReference type="EMBL" id="AFU03939.1"/>
    </source>
</evidence>
<dbReference type="eggNOG" id="COG3885">
    <property type="taxonomic scope" value="Bacteria"/>
</dbReference>
<accession>K0F379</accession>
<dbReference type="Gene3D" id="3.40.830.10">
    <property type="entry name" value="LigB-like"/>
    <property type="match status" value="1"/>
</dbReference>
<dbReference type="KEGG" id="nbr:O3I_029950"/>
<dbReference type="HOGENOM" id="CLU_090899_0_0_11"/>
<keyword evidence="2" id="KW-1185">Reference proteome</keyword>